<reference evidence="12" key="1">
    <citation type="submission" date="2014-03" db="EMBL/GenBank/DDBJ databases">
        <authorList>
            <person name="Aksoy S."/>
            <person name="Warren W."/>
            <person name="Wilson R.K."/>
        </authorList>
    </citation>
    <scope>NUCLEOTIDE SEQUENCE [LARGE SCALE GENOMIC DNA]</scope>
    <source>
        <strain evidence="12">IAEA</strain>
    </source>
</reference>
<evidence type="ECO:0000256" key="9">
    <source>
        <dbReference type="SAM" id="SignalP"/>
    </source>
</evidence>
<evidence type="ECO:0000256" key="1">
    <source>
        <dbReference type="ARBA" id="ARBA00004613"/>
    </source>
</evidence>
<dbReference type="SMART" id="SM00020">
    <property type="entry name" value="Tryp_SPc"/>
    <property type="match status" value="1"/>
</dbReference>
<protein>
    <recommendedName>
        <fullName evidence="10">Peptidase S1 domain-containing protein</fullName>
    </recommendedName>
</protein>
<sequence>MPGLITFVTLLITFNLTISLSYDRIIGGNVATINKYPHQVSLRIKHFHTDPYLHECGGSIYNEKIIITAAHCVFKREIDDIIVVAGSDNSDGGNGVVSRVEKIVIHENFNIQTMANDIALVFLSTSLQINNVTIAPLQLASEELTQGTSVTVIGWGFTSEGGSNSRKLQKVELEIWDPVDCSSAHGVGNIQANMLCAGVLDGGKDACNYDSGGPLIHEKKMVGIVSWNRGCARPGYPGVYANVPYLYNWLEHNIQENLLKA</sequence>
<dbReference type="PROSITE" id="PS00134">
    <property type="entry name" value="TRYPSIN_HIS"/>
    <property type="match status" value="1"/>
</dbReference>
<dbReference type="VEuPathDB" id="VectorBase:GBRI027371"/>
<keyword evidence="3" id="KW-0964">Secreted</keyword>
<dbReference type="SUPFAM" id="SSF50494">
    <property type="entry name" value="Trypsin-like serine proteases"/>
    <property type="match status" value="1"/>
</dbReference>
<dbReference type="InterPro" id="IPR009003">
    <property type="entry name" value="Peptidase_S1_PA"/>
</dbReference>
<feature type="signal peptide" evidence="9">
    <location>
        <begin position="1"/>
        <end position="19"/>
    </location>
</feature>
<dbReference type="CDD" id="cd00190">
    <property type="entry name" value="Tryp_SPc"/>
    <property type="match status" value="1"/>
</dbReference>
<comment type="subcellular location">
    <subcellularLocation>
        <location evidence="1">Secreted</location>
    </subcellularLocation>
</comment>
<name>A0A1A9WPP6_9MUSC</name>
<evidence type="ECO:0000256" key="7">
    <source>
        <dbReference type="ARBA" id="ARBA00023145"/>
    </source>
</evidence>
<proteinExistence type="inferred from homology"/>
<dbReference type="InterPro" id="IPR001254">
    <property type="entry name" value="Trypsin_dom"/>
</dbReference>
<keyword evidence="8" id="KW-1015">Disulfide bond</keyword>
<dbReference type="GO" id="GO:0004252">
    <property type="term" value="F:serine-type endopeptidase activity"/>
    <property type="evidence" value="ECO:0007669"/>
    <property type="project" value="InterPro"/>
</dbReference>
<evidence type="ECO:0000256" key="8">
    <source>
        <dbReference type="ARBA" id="ARBA00023157"/>
    </source>
</evidence>
<keyword evidence="4" id="KW-0645">Protease</keyword>
<dbReference type="PANTHER" id="PTHR24276">
    <property type="entry name" value="POLYSERASE-RELATED"/>
    <property type="match status" value="1"/>
</dbReference>
<keyword evidence="7" id="KW-0865">Zymogen</keyword>
<organism evidence="11 12">
    <name type="scientific">Glossina brevipalpis</name>
    <dbReference type="NCBI Taxonomy" id="37001"/>
    <lineage>
        <taxon>Eukaryota</taxon>
        <taxon>Metazoa</taxon>
        <taxon>Ecdysozoa</taxon>
        <taxon>Arthropoda</taxon>
        <taxon>Hexapoda</taxon>
        <taxon>Insecta</taxon>
        <taxon>Pterygota</taxon>
        <taxon>Neoptera</taxon>
        <taxon>Endopterygota</taxon>
        <taxon>Diptera</taxon>
        <taxon>Brachycera</taxon>
        <taxon>Muscomorpha</taxon>
        <taxon>Hippoboscoidea</taxon>
        <taxon>Glossinidae</taxon>
        <taxon>Glossina</taxon>
    </lineage>
</organism>
<dbReference type="PANTHER" id="PTHR24276:SF91">
    <property type="entry name" value="AT26814P-RELATED"/>
    <property type="match status" value="1"/>
</dbReference>
<keyword evidence="6" id="KW-0720">Serine protease</keyword>
<evidence type="ECO:0000256" key="6">
    <source>
        <dbReference type="ARBA" id="ARBA00022825"/>
    </source>
</evidence>
<evidence type="ECO:0000256" key="3">
    <source>
        <dbReference type="ARBA" id="ARBA00022525"/>
    </source>
</evidence>
<dbReference type="EnsemblMetazoa" id="GBRI027371-RA">
    <property type="protein sequence ID" value="GBRI027371-PA"/>
    <property type="gene ID" value="GBRI027371"/>
</dbReference>
<dbReference type="Proteomes" id="UP000091820">
    <property type="component" value="Unassembled WGS sequence"/>
</dbReference>
<dbReference type="InterPro" id="IPR018114">
    <property type="entry name" value="TRYPSIN_HIS"/>
</dbReference>
<evidence type="ECO:0000313" key="11">
    <source>
        <dbReference type="EnsemblMetazoa" id="GBRI027371-PA"/>
    </source>
</evidence>
<dbReference type="InterPro" id="IPR001314">
    <property type="entry name" value="Peptidase_S1A"/>
</dbReference>
<keyword evidence="9" id="KW-0732">Signal</keyword>
<accession>A0A1A9WPP6</accession>
<dbReference type="FunFam" id="2.40.10.10:FF:000047">
    <property type="entry name" value="Trypsin eta"/>
    <property type="match status" value="1"/>
</dbReference>
<keyword evidence="5" id="KW-0378">Hydrolase</keyword>
<dbReference type="InterPro" id="IPR050430">
    <property type="entry name" value="Peptidase_S1"/>
</dbReference>
<evidence type="ECO:0000313" key="12">
    <source>
        <dbReference type="Proteomes" id="UP000091820"/>
    </source>
</evidence>
<evidence type="ECO:0000256" key="2">
    <source>
        <dbReference type="ARBA" id="ARBA00007664"/>
    </source>
</evidence>
<dbReference type="Pfam" id="PF00089">
    <property type="entry name" value="Trypsin"/>
    <property type="match status" value="1"/>
</dbReference>
<keyword evidence="12" id="KW-1185">Reference proteome</keyword>
<feature type="domain" description="Peptidase S1" evidence="10">
    <location>
        <begin position="25"/>
        <end position="255"/>
    </location>
</feature>
<dbReference type="GO" id="GO:0005576">
    <property type="term" value="C:extracellular region"/>
    <property type="evidence" value="ECO:0007669"/>
    <property type="project" value="UniProtKB-SubCell"/>
</dbReference>
<dbReference type="PRINTS" id="PR00722">
    <property type="entry name" value="CHYMOTRYPSIN"/>
</dbReference>
<dbReference type="Gene3D" id="2.40.10.10">
    <property type="entry name" value="Trypsin-like serine proteases"/>
    <property type="match status" value="1"/>
</dbReference>
<dbReference type="PROSITE" id="PS50240">
    <property type="entry name" value="TRYPSIN_DOM"/>
    <property type="match status" value="1"/>
</dbReference>
<comment type="similarity">
    <text evidence="2">Belongs to the peptidase S1 family.</text>
</comment>
<evidence type="ECO:0000256" key="5">
    <source>
        <dbReference type="ARBA" id="ARBA00022801"/>
    </source>
</evidence>
<dbReference type="InterPro" id="IPR043504">
    <property type="entry name" value="Peptidase_S1_PA_chymotrypsin"/>
</dbReference>
<reference evidence="11" key="2">
    <citation type="submission" date="2020-05" db="UniProtKB">
        <authorList>
            <consortium name="EnsemblMetazoa"/>
        </authorList>
    </citation>
    <scope>IDENTIFICATION</scope>
    <source>
        <strain evidence="11">IAEA</strain>
    </source>
</reference>
<dbReference type="GO" id="GO:0016485">
    <property type="term" value="P:protein processing"/>
    <property type="evidence" value="ECO:0007669"/>
    <property type="project" value="UniProtKB-ARBA"/>
</dbReference>
<evidence type="ECO:0000256" key="4">
    <source>
        <dbReference type="ARBA" id="ARBA00022670"/>
    </source>
</evidence>
<dbReference type="AlphaFoldDB" id="A0A1A9WPP6"/>
<feature type="chain" id="PRO_5008400531" description="Peptidase S1 domain-containing protein" evidence="9">
    <location>
        <begin position="20"/>
        <end position="261"/>
    </location>
</feature>
<evidence type="ECO:0000259" key="10">
    <source>
        <dbReference type="PROSITE" id="PS50240"/>
    </source>
</evidence>
<dbReference type="STRING" id="37001.A0A1A9WPP6"/>